<keyword evidence="3" id="KW-1185">Reference proteome</keyword>
<reference evidence="2 3" key="1">
    <citation type="submission" date="2020-02" db="EMBL/GenBank/DDBJ databases">
        <authorList>
            <person name="Ferguson B K."/>
        </authorList>
    </citation>
    <scope>NUCLEOTIDE SEQUENCE [LARGE SCALE GENOMIC DNA]</scope>
</reference>
<dbReference type="EMBL" id="CADCXU010020368">
    <property type="protein sequence ID" value="CAB0008302.1"/>
    <property type="molecule type" value="Genomic_DNA"/>
</dbReference>
<accession>A0A6H5GZ70</accession>
<dbReference type="Proteomes" id="UP000479000">
    <property type="component" value="Unassembled WGS sequence"/>
</dbReference>
<gene>
    <name evidence="1" type="ORF">NTEN_LOCUS13546</name>
    <name evidence="2" type="ORF">NTEN_LOCUS13548</name>
</gene>
<name>A0A6H5GZ70_9HEMI</name>
<sequence>MPVGSASAKWSNISNSGTSCVSMVTKMANGSNTWTSNMNISRCRRTLKTRPTSPRRGTVVFREDFVGFGHHQLHCEGNEKLTL</sequence>
<proteinExistence type="predicted"/>
<evidence type="ECO:0000313" key="1">
    <source>
        <dbReference type="EMBL" id="CAB0008300.1"/>
    </source>
</evidence>
<organism evidence="2 3">
    <name type="scientific">Nesidiocoris tenuis</name>
    <dbReference type="NCBI Taxonomy" id="355587"/>
    <lineage>
        <taxon>Eukaryota</taxon>
        <taxon>Metazoa</taxon>
        <taxon>Ecdysozoa</taxon>
        <taxon>Arthropoda</taxon>
        <taxon>Hexapoda</taxon>
        <taxon>Insecta</taxon>
        <taxon>Pterygota</taxon>
        <taxon>Neoptera</taxon>
        <taxon>Paraneoptera</taxon>
        <taxon>Hemiptera</taxon>
        <taxon>Heteroptera</taxon>
        <taxon>Panheteroptera</taxon>
        <taxon>Cimicomorpha</taxon>
        <taxon>Miridae</taxon>
        <taxon>Dicyphina</taxon>
        <taxon>Nesidiocoris</taxon>
    </lineage>
</organism>
<evidence type="ECO:0000313" key="3">
    <source>
        <dbReference type="Proteomes" id="UP000479000"/>
    </source>
</evidence>
<evidence type="ECO:0000313" key="2">
    <source>
        <dbReference type="EMBL" id="CAB0008302.1"/>
    </source>
</evidence>
<dbReference type="AlphaFoldDB" id="A0A6H5GZ70"/>
<protein>
    <submittedName>
        <fullName evidence="2">Uncharacterized protein</fullName>
    </submittedName>
</protein>
<dbReference type="EMBL" id="CADCXU010020365">
    <property type="protein sequence ID" value="CAB0008300.1"/>
    <property type="molecule type" value="Genomic_DNA"/>
</dbReference>